<dbReference type="Pfam" id="PF08812">
    <property type="entry name" value="YtxC"/>
    <property type="match status" value="1"/>
</dbReference>
<dbReference type="RefSeq" id="WP_136351997.1">
    <property type="nucleotide sequence ID" value="NZ_CP046266.1"/>
</dbReference>
<reference evidence="1 2" key="1">
    <citation type="submission" date="2019-04" db="EMBL/GenBank/DDBJ databases">
        <title>Bacillus sediminilitoris sp. nov., isolated from a tidal flat sediment on the East China Sea.</title>
        <authorList>
            <person name="Wei Y."/>
            <person name="Mao H."/>
            <person name="Fang J."/>
        </authorList>
    </citation>
    <scope>NUCLEOTIDE SEQUENCE [LARGE SCALE GENOMIC DNA]</scope>
    <source>
        <strain evidence="1 2">DSL-17</strain>
    </source>
</reference>
<dbReference type="NCBIfam" id="TIGR02834">
    <property type="entry name" value="spo_ytxC"/>
    <property type="match status" value="1"/>
</dbReference>
<organism evidence="1 2">
    <name type="scientific">Metabacillus sediminilitoris</name>
    <dbReference type="NCBI Taxonomy" id="2567941"/>
    <lineage>
        <taxon>Bacteria</taxon>
        <taxon>Bacillati</taxon>
        <taxon>Bacillota</taxon>
        <taxon>Bacilli</taxon>
        <taxon>Bacillales</taxon>
        <taxon>Bacillaceae</taxon>
        <taxon>Metabacillus</taxon>
    </lineage>
</organism>
<dbReference type="InterPro" id="IPR014199">
    <property type="entry name" value="Spore_YtxC"/>
</dbReference>
<gene>
    <name evidence="1" type="primary">ytxC</name>
    <name evidence="1" type="ORF">E6W99_04505</name>
</gene>
<protein>
    <submittedName>
        <fullName evidence="1">Putative sporulation protein YtxC</fullName>
    </submittedName>
</protein>
<keyword evidence="2" id="KW-1185">Reference proteome</keyword>
<dbReference type="AlphaFoldDB" id="A0A4S4C2K0"/>
<dbReference type="EMBL" id="SSNT01000003">
    <property type="protein sequence ID" value="THF81913.1"/>
    <property type="molecule type" value="Genomic_DNA"/>
</dbReference>
<accession>A0A4S4C2K0</accession>
<comment type="caution">
    <text evidence="1">The sequence shown here is derived from an EMBL/GenBank/DDBJ whole genome shotgun (WGS) entry which is preliminary data.</text>
</comment>
<evidence type="ECO:0000313" key="1">
    <source>
        <dbReference type="EMBL" id="THF81913.1"/>
    </source>
</evidence>
<evidence type="ECO:0000313" key="2">
    <source>
        <dbReference type="Proteomes" id="UP000310334"/>
    </source>
</evidence>
<proteinExistence type="predicted"/>
<name>A0A4S4C2K0_9BACI</name>
<sequence>MLEILFGSPKEAETIYDIFRSMCKELHSELQIINQHCVKISPKTWDISIEQLVIPGMVRYIIDHKEHQIILTIIKEIYYFLDEEEQQQILHITQSIIEGERTDLPRVQHFSLRDEILSDALVQFLRPNLCFSFTSFQKFRLQKYMARIRDYVDVAIEEYKMEQEYQNFIQSLRDYLTTKDSVIDSISIIHDKGYFVYHSTNQKMMNQELKKYTDETFVKQHPMYIDKDLLAPIVSIAPNWISLYTDDPFDGMVQTIQNIFQERVLIHSLNEFSAHIRTGENRSQ</sequence>
<dbReference type="OrthoDB" id="2986513at2"/>
<dbReference type="Proteomes" id="UP000310334">
    <property type="component" value="Unassembled WGS sequence"/>
</dbReference>